<evidence type="ECO:0000256" key="7">
    <source>
        <dbReference type="ARBA" id="ARBA00023136"/>
    </source>
</evidence>
<feature type="transmembrane region" description="Helical" evidence="8">
    <location>
        <begin position="324"/>
        <end position="341"/>
    </location>
</feature>
<protein>
    <recommendedName>
        <fullName evidence="11">Solute carrier family 15 member 5</fullName>
    </recommendedName>
</protein>
<feature type="transmembrane region" description="Helical" evidence="8">
    <location>
        <begin position="281"/>
        <end position="303"/>
    </location>
</feature>
<feature type="transmembrane region" description="Helical" evidence="8">
    <location>
        <begin position="403"/>
        <end position="427"/>
    </location>
</feature>
<evidence type="ECO:0000256" key="3">
    <source>
        <dbReference type="ARBA" id="ARBA00022692"/>
    </source>
</evidence>
<proteinExistence type="inferred from homology"/>
<keyword evidence="4" id="KW-0769">Symport</keyword>
<dbReference type="EMBL" id="DYDO01000002">
    <property type="protein sequence ID" value="DBA30232.1"/>
    <property type="molecule type" value="Genomic_DNA"/>
</dbReference>
<evidence type="ECO:0000313" key="10">
    <source>
        <dbReference type="Proteomes" id="UP001181693"/>
    </source>
</evidence>
<sequence>MILFCTLKLGYQYHQAAIANLCFVGASMLMPVLVGWAAELINGRTKIIYICTFLHFAGTVMLPVVAFPFEDFYIDKHHIAHTLDKKHQTLLFYIGLIMAAIGIGGIRSIVCPFSAYGLQNYRQKELMSFFNWFYWLVNVNCLVVFLGISYIQQSVAKNLGFLIPFVSVIMALITIHMAHNELIYQPAKGGSLMTTVGVFLNAIRMCCVHYRHVGGHVPSWLDRAKEHYGGRYSEYHVENTKVLMKLLPLFTLQIVYRICLTQVPAGFFIQSMNSNLSVNGILLPIAAMKIISIIPLIIITPCLESVNAYLTFKCGCGLRPSTSIVCGQIGAALSLLVAGVYEINRKWFPLVEQTLSGKVLLVSSMSCLHLAPQYVLLGLADALVAPACSVITFGLAPSRIRGICMAVMTLFQALGCFTGAMLIAVTFLLSEGDWYPGNLSDGHLEKFFFMLGSMALLNSMLLWRISPRYDHLEETNDPGLCPSPLEEKLILHEKSLQYYETFLDWPSTFAPVETTL</sequence>
<keyword evidence="7 8" id="KW-0472">Membrane</keyword>
<dbReference type="Pfam" id="PF00854">
    <property type="entry name" value="PTR2"/>
    <property type="match status" value="1"/>
</dbReference>
<dbReference type="PANTHER" id="PTHR11654">
    <property type="entry name" value="OLIGOPEPTIDE TRANSPORTER-RELATED"/>
    <property type="match status" value="1"/>
</dbReference>
<dbReference type="Proteomes" id="UP001181693">
    <property type="component" value="Unassembled WGS sequence"/>
</dbReference>
<organism evidence="9 10">
    <name type="scientific">Pyxicephalus adspersus</name>
    <name type="common">African bullfrog</name>
    <dbReference type="NCBI Taxonomy" id="30357"/>
    <lineage>
        <taxon>Eukaryota</taxon>
        <taxon>Metazoa</taxon>
        <taxon>Chordata</taxon>
        <taxon>Craniata</taxon>
        <taxon>Vertebrata</taxon>
        <taxon>Euteleostomi</taxon>
        <taxon>Amphibia</taxon>
        <taxon>Batrachia</taxon>
        <taxon>Anura</taxon>
        <taxon>Neobatrachia</taxon>
        <taxon>Ranoidea</taxon>
        <taxon>Pyxicephalidae</taxon>
        <taxon>Pyxicephalinae</taxon>
        <taxon>Pyxicephalus</taxon>
    </lineage>
</organism>
<feature type="transmembrane region" description="Helical" evidence="8">
    <location>
        <begin position="130"/>
        <end position="151"/>
    </location>
</feature>
<feature type="transmembrane region" description="Helical" evidence="8">
    <location>
        <begin position="447"/>
        <end position="465"/>
    </location>
</feature>
<accession>A0AAV3B4Q2</accession>
<gene>
    <name evidence="9" type="ORF">GDO54_006241</name>
</gene>
<evidence type="ECO:0000256" key="4">
    <source>
        <dbReference type="ARBA" id="ARBA00022847"/>
    </source>
</evidence>
<keyword evidence="5" id="KW-0571">Peptide transport</keyword>
<dbReference type="GO" id="GO:0016020">
    <property type="term" value="C:membrane"/>
    <property type="evidence" value="ECO:0007669"/>
    <property type="project" value="UniProtKB-SubCell"/>
</dbReference>
<feature type="transmembrane region" description="Helical" evidence="8">
    <location>
        <begin position="47"/>
        <end position="69"/>
    </location>
</feature>
<feature type="transmembrane region" description="Helical" evidence="8">
    <location>
        <begin position="90"/>
        <end position="110"/>
    </location>
</feature>
<comment type="similarity">
    <text evidence="2">Belongs to the major facilitator superfamily. Proton-dependent oligopeptide transporter (POT/PTR) (TC 2.A.17) family.</text>
</comment>
<feature type="transmembrane region" description="Helical" evidence="8">
    <location>
        <begin position="158"/>
        <end position="177"/>
    </location>
</feature>
<dbReference type="Gene3D" id="1.20.1250.20">
    <property type="entry name" value="MFS general substrate transporter like domains"/>
    <property type="match status" value="1"/>
</dbReference>
<keyword evidence="4" id="KW-0813">Transport</keyword>
<dbReference type="SUPFAM" id="SSF103473">
    <property type="entry name" value="MFS general substrate transporter"/>
    <property type="match status" value="1"/>
</dbReference>
<keyword evidence="3 8" id="KW-0812">Transmembrane</keyword>
<evidence type="ECO:0000256" key="5">
    <source>
        <dbReference type="ARBA" id="ARBA00022856"/>
    </source>
</evidence>
<evidence type="ECO:0008006" key="11">
    <source>
        <dbReference type="Google" id="ProtNLM"/>
    </source>
</evidence>
<feature type="transmembrane region" description="Helical" evidence="8">
    <location>
        <begin position="374"/>
        <end position="396"/>
    </location>
</feature>
<dbReference type="GO" id="GO:0015833">
    <property type="term" value="P:peptide transport"/>
    <property type="evidence" value="ECO:0007669"/>
    <property type="project" value="UniProtKB-KW"/>
</dbReference>
<keyword evidence="6 8" id="KW-1133">Transmembrane helix</keyword>
<comment type="caution">
    <text evidence="9">The sequence shown here is derived from an EMBL/GenBank/DDBJ whole genome shotgun (WGS) entry which is preliminary data.</text>
</comment>
<dbReference type="AlphaFoldDB" id="A0AAV3B4Q2"/>
<dbReference type="InterPro" id="IPR036259">
    <property type="entry name" value="MFS_trans_sf"/>
</dbReference>
<evidence type="ECO:0000256" key="1">
    <source>
        <dbReference type="ARBA" id="ARBA00004141"/>
    </source>
</evidence>
<evidence type="ECO:0000256" key="2">
    <source>
        <dbReference type="ARBA" id="ARBA00005982"/>
    </source>
</evidence>
<evidence type="ECO:0000256" key="6">
    <source>
        <dbReference type="ARBA" id="ARBA00022989"/>
    </source>
</evidence>
<feature type="transmembrane region" description="Helical" evidence="8">
    <location>
        <begin position="246"/>
        <end position="269"/>
    </location>
</feature>
<keyword evidence="10" id="KW-1185">Reference proteome</keyword>
<dbReference type="GO" id="GO:0015293">
    <property type="term" value="F:symporter activity"/>
    <property type="evidence" value="ECO:0007669"/>
    <property type="project" value="UniProtKB-KW"/>
</dbReference>
<evidence type="ECO:0000256" key="8">
    <source>
        <dbReference type="SAM" id="Phobius"/>
    </source>
</evidence>
<keyword evidence="5" id="KW-0653">Protein transport</keyword>
<dbReference type="InterPro" id="IPR000109">
    <property type="entry name" value="POT_fam"/>
</dbReference>
<reference evidence="9" key="1">
    <citation type="thesis" date="2020" institute="ProQuest LLC" country="789 East Eisenhower Parkway, Ann Arbor, MI, USA">
        <title>Comparative Genomics and Chromosome Evolution.</title>
        <authorList>
            <person name="Mudd A.B."/>
        </authorList>
    </citation>
    <scope>NUCLEOTIDE SEQUENCE</scope>
    <source>
        <strain evidence="9">1538</strain>
        <tissue evidence="9">Blood</tissue>
    </source>
</reference>
<comment type="subcellular location">
    <subcellularLocation>
        <location evidence="1">Membrane</location>
        <topology evidence="1">Multi-pass membrane protein</topology>
    </subcellularLocation>
</comment>
<evidence type="ECO:0000313" key="9">
    <source>
        <dbReference type="EMBL" id="DBA30232.1"/>
    </source>
</evidence>
<feature type="transmembrane region" description="Helical" evidence="8">
    <location>
        <begin position="21"/>
        <end position="41"/>
    </location>
</feature>
<name>A0AAV3B4Q2_PYXAD</name>